<keyword evidence="2" id="KW-1185">Reference proteome</keyword>
<name>A0A1W0A6L6_9STRA</name>
<organism evidence="1 2">
    <name type="scientific">Thraustotheca clavata</name>
    <dbReference type="NCBI Taxonomy" id="74557"/>
    <lineage>
        <taxon>Eukaryota</taxon>
        <taxon>Sar</taxon>
        <taxon>Stramenopiles</taxon>
        <taxon>Oomycota</taxon>
        <taxon>Saprolegniomycetes</taxon>
        <taxon>Saprolegniales</taxon>
        <taxon>Achlyaceae</taxon>
        <taxon>Thraustotheca</taxon>
    </lineage>
</organism>
<sequence length="177" mass="19963">MLAVRDAFRAILKQQSKLLRGISDDVYTFRCPVLEGTTGGHIRHSLDHLRRSLACPDEDTSKPHEPLIRYDIRARNTAVELDRHAAMDEMDYILSLAAHVDHDYLRQPVRAAFMLTAEGKETEIHSTIEREMAFAVHHGIHHNAMIKTILKANFPSIALPDTFGVAPSTLNFRAKEG</sequence>
<dbReference type="PANTHER" id="PTHR39473:SF1">
    <property type="entry name" value="DINB-LIKE DOMAIN-CONTAINING PROTEIN"/>
    <property type="match status" value="1"/>
</dbReference>
<dbReference type="OrthoDB" id="5564877at2759"/>
<dbReference type="Proteomes" id="UP000243217">
    <property type="component" value="Unassembled WGS sequence"/>
</dbReference>
<dbReference type="STRING" id="74557.A0A1W0A6L6"/>
<dbReference type="AlphaFoldDB" id="A0A1W0A6L6"/>
<evidence type="ECO:0000313" key="1">
    <source>
        <dbReference type="EMBL" id="OQS05839.1"/>
    </source>
</evidence>
<comment type="caution">
    <text evidence="1">The sequence shown here is derived from an EMBL/GenBank/DDBJ whole genome shotgun (WGS) entry which is preliminary data.</text>
</comment>
<reference evidence="1 2" key="1">
    <citation type="journal article" date="2014" name="Genome Biol. Evol.">
        <title>The secreted proteins of Achlya hypogyna and Thraustotheca clavata identify the ancestral oomycete secretome and reveal gene acquisitions by horizontal gene transfer.</title>
        <authorList>
            <person name="Misner I."/>
            <person name="Blouin N."/>
            <person name="Leonard G."/>
            <person name="Richards T.A."/>
            <person name="Lane C.E."/>
        </authorList>
    </citation>
    <scope>NUCLEOTIDE SEQUENCE [LARGE SCALE GENOMIC DNA]</scope>
    <source>
        <strain evidence="1 2">ATCC 34112</strain>
    </source>
</reference>
<protein>
    <recommendedName>
        <fullName evidence="3">DinB-like domain-containing protein</fullName>
    </recommendedName>
</protein>
<proteinExistence type="predicted"/>
<dbReference type="EMBL" id="JNBS01000411">
    <property type="protein sequence ID" value="OQS05839.1"/>
    <property type="molecule type" value="Genomic_DNA"/>
</dbReference>
<accession>A0A1W0A6L6</accession>
<dbReference type="PANTHER" id="PTHR39473">
    <property type="match status" value="1"/>
</dbReference>
<evidence type="ECO:0000313" key="2">
    <source>
        <dbReference type="Proteomes" id="UP000243217"/>
    </source>
</evidence>
<evidence type="ECO:0008006" key="3">
    <source>
        <dbReference type="Google" id="ProtNLM"/>
    </source>
</evidence>
<gene>
    <name evidence="1" type="ORF">THRCLA_02076</name>
</gene>